<dbReference type="GO" id="GO:0005886">
    <property type="term" value="C:plasma membrane"/>
    <property type="evidence" value="ECO:0007669"/>
    <property type="project" value="TreeGrafter"/>
</dbReference>
<sequence>MPEKPSRPRRRRLEVAVATALAFLFVPILSGATHAAVASAGRLHGATDDDIPTRDVLLVLGAHAEPGRPSRFLQARLDLAVDLFNAGRGRVIIVSGANTEASNHETQVMEDYLIGRGIPRNRIIQDGAGFDTYDSCMRARDVFGVRELTLVSQMYHLQRAVATCRALGVDAIGVGDVTAKRWPSHHIKAELREYLAVVKMQLDLLRGAKATESEPSDAVQIALES</sequence>
<evidence type="ECO:0000259" key="1">
    <source>
        <dbReference type="Pfam" id="PF02698"/>
    </source>
</evidence>
<evidence type="ECO:0000313" key="2">
    <source>
        <dbReference type="EMBL" id="RRD49140.1"/>
    </source>
</evidence>
<proteinExistence type="predicted"/>
<dbReference type="InterPro" id="IPR003848">
    <property type="entry name" value="DUF218"/>
</dbReference>
<dbReference type="RefSeq" id="WP_125228265.1">
    <property type="nucleotide sequence ID" value="NZ_RQYT01000022.1"/>
</dbReference>
<dbReference type="EMBL" id="RQYT01000022">
    <property type="protein sequence ID" value="RRD49140.1"/>
    <property type="molecule type" value="Genomic_DNA"/>
</dbReference>
<dbReference type="Proteomes" id="UP000280935">
    <property type="component" value="Unassembled WGS sequence"/>
</dbReference>
<gene>
    <name evidence="2" type="ORF">EII35_09660</name>
</gene>
<comment type="caution">
    <text evidence="2">The sequence shown here is derived from an EMBL/GenBank/DDBJ whole genome shotgun (WGS) entry which is preliminary data.</text>
</comment>
<organism evidence="2 3">
    <name type="scientific">Arachnia propionica</name>
    <dbReference type="NCBI Taxonomy" id="1750"/>
    <lineage>
        <taxon>Bacteria</taxon>
        <taxon>Bacillati</taxon>
        <taxon>Actinomycetota</taxon>
        <taxon>Actinomycetes</taxon>
        <taxon>Propionibacteriales</taxon>
        <taxon>Propionibacteriaceae</taxon>
        <taxon>Arachnia</taxon>
    </lineage>
</organism>
<evidence type="ECO:0000313" key="3">
    <source>
        <dbReference type="Proteomes" id="UP000280935"/>
    </source>
</evidence>
<dbReference type="InterPro" id="IPR051599">
    <property type="entry name" value="Cell_Envelope_Assoc"/>
</dbReference>
<feature type="domain" description="DUF218" evidence="1">
    <location>
        <begin position="55"/>
        <end position="173"/>
    </location>
</feature>
<name>A0A3P1WUQ2_9ACTN</name>
<accession>A0A3P1WUQ2</accession>
<dbReference type="CDD" id="cd06259">
    <property type="entry name" value="YdcF-like"/>
    <property type="match status" value="1"/>
</dbReference>
<reference evidence="2 3" key="1">
    <citation type="submission" date="2018-11" db="EMBL/GenBank/DDBJ databases">
        <title>Genomes From Bacteria Associated with the Canine Oral Cavity: a Test Case for Automated Genome-Based Taxonomic Assignment.</title>
        <authorList>
            <person name="Coil D.A."/>
            <person name="Jospin G."/>
            <person name="Darling A.E."/>
            <person name="Wallis C."/>
            <person name="Davis I.J."/>
            <person name="Harris S."/>
            <person name="Eisen J.A."/>
            <person name="Holcombe L.J."/>
            <person name="O'Flynn C."/>
        </authorList>
    </citation>
    <scope>NUCLEOTIDE SEQUENCE [LARGE SCALE GENOMIC DNA]</scope>
    <source>
        <strain evidence="2 3">OH2822_COT-296</strain>
    </source>
</reference>
<protein>
    <recommendedName>
        <fullName evidence="1">DUF218 domain-containing protein</fullName>
    </recommendedName>
</protein>
<dbReference type="OrthoDB" id="9782395at2"/>
<dbReference type="PANTHER" id="PTHR30336">
    <property type="entry name" value="INNER MEMBRANE PROTEIN, PROBABLE PERMEASE"/>
    <property type="match status" value="1"/>
</dbReference>
<dbReference type="PANTHER" id="PTHR30336:SF6">
    <property type="entry name" value="INTEGRAL MEMBRANE PROTEIN"/>
    <property type="match status" value="1"/>
</dbReference>
<dbReference type="Pfam" id="PF02698">
    <property type="entry name" value="DUF218"/>
    <property type="match status" value="1"/>
</dbReference>
<dbReference type="AlphaFoldDB" id="A0A3P1WUQ2"/>